<dbReference type="GO" id="GO:0015297">
    <property type="term" value="F:antiporter activity"/>
    <property type="evidence" value="ECO:0007669"/>
    <property type="project" value="InterPro"/>
</dbReference>
<feature type="domain" description="Cation/H+ exchanger transmembrane" evidence="6">
    <location>
        <begin position="11"/>
        <end position="368"/>
    </location>
</feature>
<evidence type="ECO:0000256" key="1">
    <source>
        <dbReference type="ARBA" id="ARBA00004141"/>
    </source>
</evidence>
<comment type="subcellular location">
    <subcellularLocation>
        <location evidence="1">Membrane</location>
        <topology evidence="1">Multi-pass membrane protein</topology>
    </subcellularLocation>
</comment>
<feature type="transmembrane region" description="Helical" evidence="5">
    <location>
        <begin position="29"/>
        <end position="47"/>
    </location>
</feature>
<feature type="transmembrane region" description="Helical" evidence="5">
    <location>
        <begin position="86"/>
        <end position="107"/>
    </location>
</feature>
<dbReference type="GO" id="GO:1902600">
    <property type="term" value="P:proton transmembrane transport"/>
    <property type="evidence" value="ECO:0007669"/>
    <property type="project" value="InterPro"/>
</dbReference>
<proteinExistence type="predicted"/>
<feature type="transmembrane region" description="Helical" evidence="5">
    <location>
        <begin position="324"/>
        <end position="347"/>
    </location>
</feature>
<evidence type="ECO:0000259" key="6">
    <source>
        <dbReference type="Pfam" id="PF00999"/>
    </source>
</evidence>
<feature type="transmembrane region" description="Helical" evidence="5">
    <location>
        <begin position="189"/>
        <end position="210"/>
    </location>
</feature>
<name>A8MIJ5_ALKOO</name>
<feature type="transmembrane region" description="Helical" evidence="5">
    <location>
        <begin position="222"/>
        <end position="253"/>
    </location>
</feature>
<evidence type="ECO:0000256" key="5">
    <source>
        <dbReference type="SAM" id="Phobius"/>
    </source>
</evidence>
<gene>
    <name evidence="7" type="ordered locus">Clos_2091</name>
</gene>
<dbReference type="HOGENOM" id="CLU_031031_2_1_9"/>
<keyword evidence="8" id="KW-1185">Reference proteome</keyword>
<dbReference type="Proteomes" id="UP000000269">
    <property type="component" value="Chromosome"/>
</dbReference>
<reference evidence="8" key="1">
    <citation type="submission" date="2007-10" db="EMBL/GenBank/DDBJ databases">
        <title>Complete genome of Alkaliphilus oremlandii OhILAs.</title>
        <authorList>
            <person name="Copeland A."/>
            <person name="Lucas S."/>
            <person name="Lapidus A."/>
            <person name="Barry K."/>
            <person name="Detter J.C."/>
            <person name="Glavina del Rio T."/>
            <person name="Hammon N."/>
            <person name="Israni S."/>
            <person name="Dalin E."/>
            <person name="Tice H."/>
            <person name="Pitluck S."/>
            <person name="Chain P."/>
            <person name="Malfatti S."/>
            <person name="Shin M."/>
            <person name="Vergez L."/>
            <person name="Schmutz J."/>
            <person name="Larimer F."/>
            <person name="Land M."/>
            <person name="Hauser L."/>
            <person name="Kyrpides N."/>
            <person name="Mikhailova N."/>
            <person name="Stolz J.F."/>
            <person name="Dawson A."/>
            <person name="Fisher E."/>
            <person name="Crable B."/>
            <person name="Perera E."/>
            <person name="Lisak J."/>
            <person name="Ranganathan M."/>
            <person name="Basu P."/>
            <person name="Richardson P."/>
        </authorList>
    </citation>
    <scope>NUCLEOTIDE SEQUENCE [LARGE SCALE GENOMIC DNA]</scope>
    <source>
        <strain evidence="8">OhILAs</strain>
    </source>
</reference>
<dbReference type="RefSeq" id="WP_012159936.1">
    <property type="nucleotide sequence ID" value="NC_009922.1"/>
</dbReference>
<feature type="transmembrane region" description="Helical" evidence="5">
    <location>
        <begin position="53"/>
        <end position="74"/>
    </location>
</feature>
<evidence type="ECO:0000313" key="7">
    <source>
        <dbReference type="EMBL" id="ABW19627.1"/>
    </source>
</evidence>
<dbReference type="STRING" id="350688.Clos_2091"/>
<feature type="transmembrane region" description="Helical" evidence="5">
    <location>
        <begin position="113"/>
        <end position="135"/>
    </location>
</feature>
<dbReference type="InterPro" id="IPR006153">
    <property type="entry name" value="Cation/H_exchanger_TM"/>
</dbReference>
<dbReference type="eggNOG" id="COG0475">
    <property type="taxonomic scope" value="Bacteria"/>
</dbReference>
<dbReference type="PANTHER" id="PTHR43021:SF2">
    <property type="entry name" value="CATION_H+ EXCHANGER DOMAIN-CONTAINING PROTEIN"/>
    <property type="match status" value="1"/>
</dbReference>
<dbReference type="InterPro" id="IPR038770">
    <property type="entry name" value="Na+/solute_symporter_sf"/>
</dbReference>
<organism evidence="7 8">
    <name type="scientific">Alkaliphilus oremlandii (strain OhILAs)</name>
    <name type="common">Clostridium oremlandii (strain OhILAs)</name>
    <dbReference type="NCBI Taxonomy" id="350688"/>
    <lineage>
        <taxon>Bacteria</taxon>
        <taxon>Bacillati</taxon>
        <taxon>Bacillota</taxon>
        <taxon>Clostridia</taxon>
        <taxon>Peptostreptococcales</taxon>
        <taxon>Natronincolaceae</taxon>
        <taxon>Alkaliphilus</taxon>
    </lineage>
</organism>
<dbReference type="AlphaFoldDB" id="A8MIJ5"/>
<dbReference type="Pfam" id="PF00999">
    <property type="entry name" value="Na_H_Exchanger"/>
    <property type="match status" value="1"/>
</dbReference>
<keyword evidence="3 5" id="KW-1133">Transmembrane helix</keyword>
<protein>
    <submittedName>
        <fullName evidence="7">Sodium/hydrogen exchanger</fullName>
    </submittedName>
</protein>
<accession>A8MIJ5</accession>
<feature type="transmembrane region" description="Helical" evidence="5">
    <location>
        <begin position="147"/>
        <end position="169"/>
    </location>
</feature>
<dbReference type="GO" id="GO:0016020">
    <property type="term" value="C:membrane"/>
    <property type="evidence" value="ECO:0007669"/>
    <property type="project" value="UniProtKB-SubCell"/>
</dbReference>
<evidence type="ECO:0000256" key="3">
    <source>
        <dbReference type="ARBA" id="ARBA00022989"/>
    </source>
</evidence>
<dbReference type="EMBL" id="CP000853">
    <property type="protein sequence ID" value="ABW19627.1"/>
    <property type="molecule type" value="Genomic_DNA"/>
</dbReference>
<dbReference type="PANTHER" id="PTHR43021">
    <property type="entry name" value="NA(+)/H(+) ANTIPORTER-RELATED"/>
    <property type="match status" value="1"/>
</dbReference>
<dbReference type="OrthoDB" id="9778229at2"/>
<evidence type="ECO:0000256" key="4">
    <source>
        <dbReference type="ARBA" id="ARBA00023136"/>
    </source>
</evidence>
<evidence type="ECO:0000256" key="2">
    <source>
        <dbReference type="ARBA" id="ARBA00022692"/>
    </source>
</evidence>
<sequence>MDFLFKLSIILIVGLIGGRISKKLNLPNVTGYLVAGLFIGPSFFNLIKDADIQSFSIINEIALAAIAFGIGSEFELKDMLKVGKSVVVITVAEALGAMLVVFLVTYYMFDQSFAFSIVIASMSAATAPAATIMVINQYRADGPLTRTILPVVALDDAVGIMAFGIAMSMAKLSLGTVNGSFFSMVSAPFIEIFGSLLIGFILGVLTTYFANKAYSQEELLGIVLASLFASSGIANFLALSPLLTCMMVGATIVNLMHNSKRVFAVLNDVAPPIYLLFFTLAGASLHLSILSQVGALGIAYVFARGGGKMLGAALSAKAVKADNAVCKYLGLALLPQGGVSLGLSIIVKKQLPQYSEAITTVILFSILIYESLGPILSKIAIEKAGEINGKDKKLSPSKA</sequence>
<keyword evidence="4 5" id="KW-0472">Membrane</keyword>
<feature type="transmembrane region" description="Helical" evidence="5">
    <location>
        <begin position="353"/>
        <end position="372"/>
    </location>
</feature>
<dbReference type="KEGG" id="aoe:Clos_2091"/>
<dbReference type="Gene3D" id="1.20.1530.20">
    <property type="match status" value="1"/>
</dbReference>
<evidence type="ECO:0000313" key="8">
    <source>
        <dbReference type="Proteomes" id="UP000000269"/>
    </source>
</evidence>
<feature type="transmembrane region" description="Helical" evidence="5">
    <location>
        <begin position="273"/>
        <end position="303"/>
    </location>
</feature>
<keyword evidence="2 5" id="KW-0812">Transmembrane</keyword>